<evidence type="ECO:0000256" key="2">
    <source>
        <dbReference type="SAM" id="Phobius"/>
    </source>
</evidence>
<dbReference type="STRING" id="282197.SAMN04488517_105147"/>
<dbReference type="Proteomes" id="UP000048908">
    <property type="component" value="Unassembled WGS sequence"/>
</dbReference>
<keyword evidence="2" id="KW-1133">Transmembrane helix</keyword>
<reference evidence="4 5" key="1">
    <citation type="submission" date="2015-07" db="EMBL/GenBank/DDBJ databases">
        <authorList>
            <person name="Noorani M."/>
        </authorList>
    </citation>
    <scope>NUCLEOTIDE SEQUENCE [LARGE SCALE GENOMIC DNA]</scope>
    <source>
        <strain evidence="4 5">CECT 5088</strain>
    </source>
</reference>
<dbReference type="AlphaFoldDB" id="A0A0M6XNN8"/>
<feature type="region of interest" description="Disordered" evidence="1">
    <location>
        <begin position="47"/>
        <end position="123"/>
    </location>
</feature>
<evidence type="ECO:0000256" key="1">
    <source>
        <dbReference type="SAM" id="MobiDB-lite"/>
    </source>
</evidence>
<dbReference type="RefSeq" id="WP_055681752.1">
    <property type="nucleotide sequence ID" value="NZ_CXPG01000013.1"/>
</dbReference>
<dbReference type="OrthoDB" id="7159357at2"/>
<dbReference type="InterPro" id="IPR011723">
    <property type="entry name" value="Znf/thioredoxin_put"/>
</dbReference>
<feature type="compositionally biased region" description="Basic and acidic residues" evidence="1">
    <location>
        <begin position="66"/>
        <end position="99"/>
    </location>
</feature>
<dbReference type="Pfam" id="PF13717">
    <property type="entry name" value="Zn_ribbon_4"/>
    <property type="match status" value="1"/>
</dbReference>
<protein>
    <submittedName>
        <fullName evidence="4">Family finger-like domain protein</fullName>
    </submittedName>
</protein>
<organism evidence="4 5">
    <name type="scientific">Jannaschia rubra</name>
    <dbReference type="NCBI Taxonomy" id="282197"/>
    <lineage>
        <taxon>Bacteria</taxon>
        <taxon>Pseudomonadati</taxon>
        <taxon>Pseudomonadota</taxon>
        <taxon>Alphaproteobacteria</taxon>
        <taxon>Rhodobacterales</taxon>
        <taxon>Roseobacteraceae</taxon>
        <taxon>Jannaschia</taxon>
    </lineage>
</organism>
<proteinExistence type="predicted"/>
<name>A0A0M6XNN8_9RHOB</name>
<feature type="region of interest" description="Disordered" evidence="1">
    <location>
        <begin position="180"/>
        <end position="232"/>
    </location>
</feature>
<keyword evidence="5" id="KW-1185">Reference proteome</keyword>
<evidence type="ECO:0000259" key="3">
    <source>
        <dbReference type="Pfam" id="PF13717"/>
    </source>
</evidence>
<accession>A0A0M6XNN8</accession>
<evidence type="ECO:0000313" key="5">
    <source>
        <dbReference type="Proteomes" id="UP000048908"/>
    </source>
</evidence>
<keyword evidence="2" id="KW-0812">Transmembrane</keyword>
<evidence type="ECO:0000313" key="4">
    <source>
        <dbReference type="EMBL" id="CTQ32292.1"/>
    </source>
</evidence>
<gene>
    <name evidence="4" type="ORF">JAN5088_01056</name>
</gene>
<feature type="transmembrane region" description="Helical" evidence="2">
    <location>
        <begin position="248"/>
        <end position="266"/>
    </location>
</feature>
<dbReference type="EMBL" id="CXPG01000013">
    <property type="protein sequence ID" value="CTQ32292.1"/>
    <property type="molecule type" value="Genomic_DNA"/>
</dbReference>
<dbReference type="NCBIfam" id="TIGR02098">
    <property type="entry name" value="MJ0042_CXXC"/>
    <property type="match status" value="1"/>
</dbReference>
<keyword evidence="2" id="KW-0472">Membrane</keyword>
<sequence length="309" mass="34076">MRITCPNCNAQYEIGEDLIPAEGRDVQCSNCGTMWFLEGRARIASPAPERPVRRAVAPPPEDEMEDRPAPAPERRRPVPDDRTLEILREEREREERLRAEPTPAQEPEPRPEPAPEQQLPEPDLEHDARQVAAAERTRMAAAAALVRTREEARDRAGPMAPEPAADDGMADAIATTMRDATADPEDDAPAAPPRQTRRELLPDIEEINSSLRPDERAAEARAGTNVDDGDDGPMAYADSGWRRGFRTGFLLTVFVVLTMVAFYVFAPRIALSVPSIEPALTDYVAWVDMQRIALAAGVEALTASIDAQR</sequence>
<feature type="domain" description="Zinc finger/thioredoxin putative" evidence="3">
    <location>
        <begin position="1"/>
        <end position="36"/>
    </location>
</feature>